<dbReference type="SMART" id="SM00530">
    <property type="entry name" value="HTH_XRE"/>
    <property type="match status" value="1"/>
</dbReference>
<protein>
    <submittedName>
        <fullName evidence="3">XRE family transcriptional regulator</fullName>
    </submittedName>
</protein>
<dbReference type="Proteomes" id="UP000037020">
    <property type="component" value="Unassembled WGS sequence"/>
</dbReference>
<dbReference type="SUPFAM" id="SSF48452">
    <property type="entry name" value="TPR-like"/>
    <property type="match status" value="1"/>
</dbReference>
<dbReference type="Gene3D" id="1.10.260.40">
    <property type="entry name" value="lambda repressor-like DNA-binding domains"/>
    <property type="match status" value="1"/>
</dbReference>
<gene>
    <name evidence="3" type="ORF">ADK38_00735</name>
</gene>
<dbReference type="InterPro" id="IPR019734">
    <property type="entry name" value="TPR_rpt"/>
</dbReference>
<evidence type="ECO:0000259" key="2">
    <source>
        <dbReference type="PROSITE" id="PS50943"/>
    </source>
</evidence>
<dbReference type="CDD" id="cd00093">
    <property type="entry name" value="HTH_XRE"/>
    <property type="match status" value="1"/>
</dbReference>
<feature type="domain" description="HTH cro/C1-type" evidence="2">
    <location>
        <begin position="13"/>
        <end position="68"/>
    </location>
</feature>
<accession>A0ABR5JEK3</accession>
<sequence>MRGMEHLPFGKRVRFYRERRGLPQWQLGVLLNRSEDWVYRVETGRIPVNNVKMLADLADALRVHIEDLQGAPALLDDHNDHRGSVPAIRAALMQSRRLAGSLYDAREPVRPARLAVEVHEAWDLYQASKYSELAERLPSVLVDTRLAVHEASTGEEKERCLTLFALACHATGALLRKLGETDLAWAAADQGDVAASETEDPATMLALRRCVAHVQLGAGMAAEAVGVTLDAAGNLPVGWWCSSPTALSLYGTLFLNGAVAAARLGDRGQADDMLQEAQRAADRLGTDANEMWTGFGPMNVDIHRLDLALEFGDVQLAVDSVPRVRPVRNLPTERRARAALDVARAYGEAGRTDDAADHLKRAFKTAPEQIRAHAFARDLARRLHQRSRRRDVRELALSLNALK</sequence>
<organism evidence="3 4">
    <name type="scientific">Streptomyces varsoviensis</name>
    <dbReference type="NCBI Taxonomy" id="67373"/>
    <lineage>
        <taxon>Bacteria</taxon>
        <taxon>Bacillati</taxon>
        <taxon>Actinomycetota</taxon>
        <taxon>Actinomycetes</taxon>
        <taxon>Kitasatosporales</taxon>
        <taxon>Streptomycetaceae</taxon>
        <taxon>Streptomyces</taxon>
    </lineage>
</organism>
<dbReference type="PROSITE" id="PS50943">
    <property type="entry name" value="HTH_CROC1"/>
    <property type="match status" value="1"/>
</dbReference>
<dbReference type="InterPro" id="IPR011990">
    <property type="entry name" value="TPR-like_helical_dom_sf"/>
</dbReference>
<evidence type="ECO:0000256" key="1">
    <source>
        <dbReference type="PROSITE-ProRule" id="PRU00339"/>
    </source>
</evidence>
<evidence type="ECO:0000313" key="3">
    <source>
        <dbReference type="EMBL" id="KOG91879.1"/>
    </source>
</evidence>
<dbReference type="Gene3D" id="1.25.40.10">
    <property type="entry name" value="Tetratricopeptide repeat domain"/>
    <property type="match status" value="1"/>
</dbReference>
<keyword evidence="4" id="KW-1185">Reference proteome</keyword>
<dbReference type="SUPFAM" id="SSF47413">
    <property type="entry name" value="lambda repressor-like DNA-binding domains"/>
    <property type="match status" value="1"/>
</dbReference>
<evidence type="ECO:0000313" key="4">
    <source>
        <dbReference type="Proteomes" id="UP000037020"/>
    </source>
</evidence>
<name>A0ABR5JEK3_9ACTN</name>
<proteinExistence type="predicted"/>
<dbReference type="InterPro" id="IPR001387">
    <property type="entry name" value="Cro/C1-type_HTH"/>
</dbReference>
<dbReference type="EMBL" id="LGUT01000061">
    <property type="protein sequence ID" value="KOG91879.1"/>
    <property type="molecule type" value="Genomic_DNA"/>
</dbReference>
<dbReference type="PROSITE" id="PS50005">
    <property type="entry name" value="TPR"/>
    <property type="match status" value="1"/>
</dbReference>
<keyword evidence="1" id="KW-0802">TPR repeat</keyword>
<dbReference type="Pfam" id="PF13560">
    <property type="entry name" value="HTH_31"/>
    <property type="match status" value="1"/>
</dbReference>
<dbReference type="InterPro" id="IPR010982">
    <property type="entry name" value="Lambda_DNA-bd_dom_sf"/>
</dbReference>
<feature type="repeat" description="TPR" evidence="1">
    <location>
        <begin position="336"/>
        <end position="369"/>
    </location>
</feature>
<reference evidence="3 4" key="1">
    <citation type="submission" date="2015-07" db="EMBL/GenBank/DDBJ databases">
        <authorList>
            <person name="Ju K.-S."/>
            <person name="Doroghazi J.R."/>
            <person name="Metcalf W.W."/>
        </authorList>
    </citation>
    <scope>NUCLEOTIDE SEQUENCE [LARGE SCALE GENOMIC DNA]</scope>
    <source>
        <strain evidence="3 4">NRRL B-3589</strain>
    </source>
</reference>
<comment type="caution">
    <text evidence="3">The sequence shown here is derived from an EMBL/GenBank/DDBJ whole genome shotgun (WGS) entry which is preliminary data.</text>
</comment>